<dbReference type="AlphaFoldDB" id="A0A2S2R4G3"/>
<dbReference type="GO" id="GO:0016020">
    <property type="term" value="C:membrane"/>
    <property type="evidence" value="ECO:0007669"/>
    <property type="project" value="InterPro"/>
</dbReference>
<comment type="catalytic activity">
    <reaction evidence="1">
        <text>9-(9Z-hexadecenoyloxy)-octadecanoate + H2O = (9Z)-hexadecenoate + 9-hydroxy-octadecanoate + H(+)</text>
        <dbReference type="Rhea" id="RHEA:52068"/>
        <dbReference type="ChEBI" id="CHEBI:15377"/>
        <dbReference type="ChEBI" id="CHEBI:15378"/>
        <dbReference type="ChEBI" id="CHEBI:32372"/>
        <dbReference type="ChEBI" id="CHEBI:136286"/>
        <dbReference type="ChEBI" id="CHEBI:136309"/>
    </reaction>
    <physiologicalReaction direction="left-to-right" evidence="1">
        <dbReference type="Rhea" id="RHEA:52069"/>
    </physiologicalReaction>
</comment>
<evidence type="ECO:0000313" key="20">
    <source>
        <dbReference type="RefSeq" id="XP_025409632.1"/>
    </source>
</evidence>
<comment type="catalytic activity">
    <reaction evidence="14">
        <text>13-(9Z-octadecenoyloxy)-octadecanoate + H2O = 13-hydroxy-octadecanoate + (9Z)-octadecenoate + H(+)</text>
        <dbReference type="Rhea" id="RHEA:52064"/>
        <dbReference type="ChEBI" id="CHEBI:15377"/>
        <dbReference type="ChEBI" id="CHEBI:15378"/>
        <dbReference type="ChEBI" id="CHEBI:30823"/>
        <dbReference type="ChEBI" id="CHEBI:136303"/>
        <dbReference type="ChEBI" id="CHEBI:136304"/>
    </reaction>
    <physiologicalReaction direction="left-to-right" evidence="14">
        <dbReference type="Rhea" id="RHEA:52065"/>
    </physiologicalReaction>
</comment>
<evidence type="ECO:0000256" key="8">
    <source>
        <dbReference type="ARBA" id="ARBA00047427"/>
    </source>
</evidence>
<dbReference type="Pfam" id="PF04750">
    <property type="entry name" value="Far-17a_AIG1"/>
    <property type="match status" value="1"/>
</dbReference>
<gene>
    <name evidence="18" type="primary">Aig1_2</name>
    <name evidence="20" type="synonym">LOC112683015</name>
    <name evidence="18" type="ORF">g.27812</name>
</gene>
<comment type="catalytic activity">
    <reaction evidence="11">
        <text>12-(9Z-octadecenoyloxy)-octadecanoate + H2O = 12-hydroxyoctadecanoate + (9Z)-octadecenoate + H(+)</text>
        <dbReference type="Rhea" id="RHEA:52060"/>
        <dbReference type="ChEBI" id="CHEBI:15377"/>
        <dbReference type="ChEBI" id="CHEBI:15378"/>
        <dbReference type="ChEBI" id="CHEBI:30823"/>
        <dbReference type="ChEBI" id="CHEBI:84201"/>
        <dbReference type="ChEBI" id="CHEBI:136302"/>
    </reaction>
    <physiologicalReaction direction="left-to-right" evidence="11">
        <dbReference type="Rhea" id="RHEA:52061"/>
    </physiologicalReaction>
</comment>
<keyword evidence="6 17" id="KW-0472">Membrane</keyword>
<comment type="catalytic activity">
    <reaction evidence="9">
        <text>9-hexadecanoyloxy-octadecanoate + H2O = 9-hydroxy-octadecanoate + hexadecanoate + H(+)</text>
        <dbReference type="Rhea" id="RHEA:52052"/>
        <dbReference type="ChEBI" id="CHEBI:7896"/>
        <dbReference type="ChEBI" id="CHEBI:15377"/>
        <dbReference type="ChEBI" id="CHEBI:15378"/>
        <dbReference type="ChEBI" id="CHEBI:83670"/>
        <dbReference type="ChEBI" id="CHEBI:136286"/>
    </reaction>
    <physiologicalReaction direction="left-to-right" evidence="9">
        <dbReference type="Rhea" id="RHEA:52053"/>
    </physiologicalReaction>
</comment>
<organism evidence="18">
    <name type="scientific">Sipha flava</name>
    <name type="common">yellow sugarcane aphid</name>
    <dbReference type="NCBI Taxonomy" id="143950"/>
    <lineage>
        <taxon>Eukaryota</taxon>
        <taxon>Metazoa</taxon>
        <taxon>Ecdysozoa</taxon>
        <taxon>Arthropoda</taxon>
        <taxon>Hexapoda</taxon>
        <taxon>Insecta</taxon>
        <taxon>Pterygota</taxon>
        <taxon>Neoptera</taxon>
        <taxon>Paraneoptera</taxon>
        <taxon>Hemiptera</taxon>
        <taxon>Sternorrhyncha</taxon>
        <taxon>Aphidomorpha</taxon>
        <taxon>Aphidoidea</taxon>
        <taxon>Aphididae</taxon>
        <taxon>Sipha</taxon>
    </lineage>
</organism>
<keyword evidence="5 17" id="KW-1133">Transmembrane helix</keyword>
<feature type="transmembrane region" description="Helical" evidence="17">
    <location>
        <begin position="213"/>
        <end position="232"/>
    </location>
</feature>
<name>A0A2S2R4G3_9HEMI</name>
<comment type="subcellular location">
    <subcellularLocation>
        <location evidence="2">Endomembrane system</location>
        <topology evidence="2">Multi-pass membrane protein</topology>
    </subcellularLocation>
</comment>
<evidence type="ECO:0000256" key="1">
    <source>
        <dbReference type="ARBA" id="ARBA00000923"/>
    </source>
</evidence>
<keyword evidence="4 17" id="KW-0812">Transmembrane</keyword>
<evidence type="ECO:0000256" key="7">
    <source>
        <dbReference type="ARBA" id="ARBA00047368"/>
    </source>
</evidence>
<evidence type="ECO:0000256" key="13">
    <source>
        <dbReference type="ARBA" id="ARBA00049221"/>
    </source>
</evidence>
<evidence type="ECO:0000313" key="19">
    <source>
        <dbReference type="Proteomes" id="UP000694846"/>
    </source>
</evidence>
<evidence type="ECO:0000256" key="11">
    <source>
        <dbReference type="ARBA" id="ARBA00048701"/>
    </source>
</evidence>
<feature type="transmembrane region" description="Helical" evidence="17">
    <location>
        <begin position="98"/>
        <end position="121"/>
    </location>
</feature>
<evidence type="ECO:0000256" key="15">
    <source>
        <dbReference type="ARBA" id="ARBA00049322"/>
    </source>
</evidence>
<dbReference type="PANTHER" id="PTHR10989">
    <property type="entry name" value="ANDROGEN-INDUCED PROTEIN 1-RELATED"/>
    <property type="match status" value="1"/>
</dbReference>
<evidence type="ECO:0000256" key="14">
    <source>
        <dbReference type="ARBA" id="ARBA00049296"/>
    </source>
</evidence>
<comment type="catalytic activity">
    <reaction evidence="16">
        <text>12-(9Z-hexadecenoyloxy)-octadecanoate + H2O = 12-hydroxyoctadecanoate + (9Z)-hexadecenoate + H(+)</text>
        <dbReference type="Rhea" id="RHEA:52072"/>
        <dbReference type="ChEBI" id="CHEBI:15377"/>
        <dbReference type="ChEBI" id="CHEBI:15378"/>
        <dbReference type="ChEBI" id="CHEBI:32372"/>
        <dbReference type="ChEBI" id="CHEBI:84201"/>
        <dbReference type="ChEBI" id="CHEBI:136312"/>
    </reaction>
    <physiologicalReaction direction="left-to-right" evidence="16">
        <dbReference type="Rhea" id="RHEA:52073"/>
    </physiologicalReaction>
</comment>
<evidence type="ECO:0000256" key="12">
    <source>
        <dbReference type="ARBA" id="ARBA00048800"/>
    </source>
</evidence>
<sequence>MDQDHVPEIKTVAYTRSAASMDRGDEVSAERTTRVVTAGLRGWSRAKAQRQHLFRVSRLFISCYYVYVSYYGLFILDLNDIEFPTLGDHGSNWRWKCVSVWNLILQISYFIYCTVFVDFANSGPGKLWIKPHLRQNKKIRDFVFISLVFPVSIVVCVMFWIICAINKPLLFPNEMSKWIPDWYNHAVHTNPIALTLFDMATTKHQLPKKIDSTAGLFLLSGSYVICLLYNKFMTGRWVYLIIGEIVSSLMEVIMYFAVTAFVIPFICMMIGYKLCSWFSNQRIKEEQKMI</sequence>
<dbReference type="GO" id="GO:0012505">
    <property type="term" value="C:endomembrane system"/>
    <property type="evidence" value="ECO:0007669"/>
    <property type="project" value="UniProtKB-SubCell"/>
</dbReference>
<evidence type="ECO:0000313" key="18">
    <source>
        <dbReference type="EMBL" id="MBY84858.1"/>
    </source>
</evidence>
<comment type="catalytic activity">
    <reaction evidence="12">
        <text>9-(9Z-octadecenoyloxy)-octadecanoate + H2O = 9-hydroxy-octadecanoate + (9Z)-octadecenoate + H(+)</text>
        <dbReference type="Rhea" id="RHEA:52048"/>
        <dbReference type="ChEBI" id="CHEBI:15377"/>
        <dbReference type="ChEBI" id="CHEBI:15378"/>
        <dbReference type="ChEBI" id="CHEBI:30823"/>
        <dbReference type="ChEBI" id="CHEBI:136282"/>
        <dbReference type="ChEBI" id="CHEBI:136286"/>
    </reaction>
    <physiologicalReaction direction="left-to-right" evidence="12">
        <dbReference type="Rhea" id="RHEA:52049"/>
    </physiologicalReaction>
</comment>
<dbReference type="RefSeq" id="XP_025409632.1">
    <property type="nucleotide sequence ID" value="XM_025553847.1"/>
</dbReference>
<evidence type="ECO:0000256" key="5">
    <source>
        <dbReference type="ARBA" id="ARBA00022989"/>
    </source>
</evidence>
<dbReference type="Proteomes" id="UP000694846">
    <property type="component" value="Unplaced"/>
</dbReference>
<reference evidence="20" key="2">
    <citation type="submission" date="2025-04" db="UniProtKB">
        <authorList>
            <consortium name="RefSeq"/>
        </authorList>
    </citation>
    <scope>IDENTIFICATION</scope>
    <source>
        <tissue evidence="20">Whole body</tissue>
    </source>
</reference>
<evidence type="ECO:0000256" key="4">
    <source>
        <dbReference type="ARBA" id="ARBA00022692"/>
    </source>
</evidence>
<comment type="catalytic activity">
    <reaction evidence="8">
        <text>13-octadecanoyloxy-octadecanoate + H2O = 13-hydroxy-octadecanoate + octadecanoate + H(+)</text>
        <dbReference type="Rhea" id="RHEA:52084"/>
        <dbReference type="ChEBI" id="CHEBI:15377"/>
        <dbReference type="ChEBI" id="CHEBI:15378"/>
        <dbReference type="ChEBI" id="CHEBI:25629"/>
        <dbReference type="ChEBI" id="CHEBI:136304"/>
        <dbReference type="ChEBI" id="CHEBI:136335"/>
    </reaction>
    <physiologicalReaction direction="left-to-right" evidence="8">
        <dbReference type="Rhea" id="RHEA:52085"/>
    </physiologicalReaction>
</comment>
<dbReference type="EMBL" id="GGMS01015655">
    <property type="protein sequence ID" value="MBY84858.1"/>
    <property type="molecule type" value="Transcribed_RNA"/>
</dbReference>
<feature type="transmembrane region" description="Helical" evidence="17">
    <location>
        <begin position="252"/>
        <end position="272"/>
    </location>
</feature>
<feature type="transmembrane region" description="Helical" evidence="17">
    <location>
        <begin position="142"/>
        <end position="162"/>
    </location>
</feature>
<evidence type="ECO:0000256" key="10">
    <source>
        <dbReference type="ARBA" id="ARBA00048680"/>
    </source>
</evidence>
<evidence type="ECO:0000256" key="6">
    <source>
        <dbReference type="ARBA" id="ARBA00023136"/>
    </source>
</evidence>
<dbReference type="OrthoDB" id="1898221at2759"/>
<proteinExistence type="inferred from homology"/>
<dbReference type="PANTHER" id="PTHR10989:SF16">
    <property type="entry name" value="AT02829P-RELATED"/>
    <property type="match status" value="1"/>
</dbReference>
<evidence type="ECO:0000256" key="9">
    <source>
        <dbReference type="ARBA" id="ARBA00047863"/>
    </source>
</evidence>
<feature type="transmembrane region" description="Helical" evidence="17">
    <location>
        <begin position="59"/>
        <end position="78"/>
    </location>
</feature>
<keyword evidence="19" id="KW-1185">Reference proteome</keyword>
<comment type="catalytic activity">
    <reaction evidence="10">
        <text>12-octadecanoyloxy-octadecanoate + H2O = 12-hydroxyoctadecanoate + octadecanoate + H(+)</text>
        <dbReference type="Rhea" id="RHEA:52080"/>
        <dbReference type="ChEBI" id="CHEBI:15377"/>
        <dbReference type="ChEBI" id="CHEBI:15378"/>
        <dbReference type="ChEBI" id="CHEBI:25629"/>
        <dbReference type="ChEBI" id="CHEBI:84201"/>
        <dbReference type="ChEBI" id="CHEBI:136330"/>
    </reaction>
    <physiologicalReaction direction="left-to-right" evidence="10">
        <dbReference type="Rhea" id="RHEA:52081"/>
    </physiologicalReaction>
</comment>
<comment type="catalytic activity">
    <reaction evidence="15">
        <text>13-(9Z-hexadecenoyloxy)-octadecanoate + H2O = 13-hydroxy-octadecanoate + (9Z)-hexadecenoate + H(+)</text>
        <dbReference type="Rhea" id="RHEA:52076"/>
        <dbReference type="ChEBI" id="CHEBI:15377"/>
        <dbReference type="ChEBI" id="CHEBI:15378"/>
        <dbReference type="ChEBI" id="CHEBI:32372"/>
        <dbReference type="ChEBI" id="CHEBI:136304"/>
        <dbReference type="ChEBI" id="CHEBI:136315"/>
    </reaction>
    <physiologicalReaction direction="left-to-right" evidence="15">
        <dbReference type="Rhea" id="RHEA:52077"/>
    </physiologicalReaction>
</comment>
<evidence type="ECO:0000256" key="16">
    <source>
        <dbReference type="ARBA" id="ARBA00049428"/>
    </source>
</evidence>
<evidence type="ECO:0000256" key="17">
    <source>
        <dbReference type="SAM" id="Phobius"/>
    </source>
</evidence>
<accession>A0A2S2R4G3</accession>
<comment type="similarity">
    <text evidence="3">Belongs to the AIG1 family.</text>
</comment>
<evidence type="ECO:0000256" key="3">
    <source>
        <dbReference type="ARBA" id="ARBA00009300"/>
    </source>
</evidence>
<comment type="catalytic activity">
    <reaction evidence="13">
        <text>9-octadecanoyloxy-octadecanoate + H2O = 9-hydroxy-octadecanoate + octadecanoate + H(+)</text>
        <dbReference type="Rhea" id="RHEA:52096"/>
        <dbReference type="ChEBI" id="CHEBI:15377"/>
        <dbReference type="ChEBI" id="CHEBI:15378"/>
        <dbReference type="ChEBI" id="CHEBI:25629"/>
        <dbReference type="ChEBI" id="CHEBI:136286"/>
        <dbReference type="ChEBI" id="CHEBI:136373"/>
    </reaction>
    <physiologicalReaction direction="left-to-right" evidence="13">
        <dbReference type="Rhea" id="RHEA:52097"/>
    </physiologicalReaction>
</comment>
<comment type="catalytic activity">
    <reaction evidence="7">
        <text>12-hexadecanoyloxy-octadecanoate + H2O = 12-hydroxyoctadecanoate + hexadecanoate + H(+)</text>
        <dbReference type="Rhea" id="RHEA:52056"/>
        <dbReference type="ChEBI" id="CHEBI:7896"/>
        <dbReference type="ChEBI" id="CHEBI:15377"/>
        <dbReference type="ChEBI" id="CHEBI:15378"/>
        <dbReference type="ChEBI" id="CHEBI:83677"/>
        <dbReference type="ChEBI" id="CHEBI:84201"/>
    </reaction>
    <physiologicalReaction direction="left-to-right" evidence="7">
        <dbReference type="Rhea" id="RHEA:52057"/>
    </physiologicalReaction>
</comment>
<dbReference type="InterPro" id="IPR006838">
    <property type="entry name" value="ADTRP_AIG1"/>
</dbReference>
<protein>
    <submittedName>
        <fullName evidence="20">Androgen-induced gene 1 protein-like</fullName>
    </submittedName>
    <submittedName>
        <fullName evidence="18">Androgen-induced protein</fullName>
    </submittedName>
</protein>
<evidence type="ECO:0000256" key="2">
    <source>
        <dbReference type="ARBA" id="ARBA00004127"/>
    </source>
</evidence>
<reference evidence="18" key="1">
    <citation type="submission" date="2018-04" db="EMBL/GenBank/DDBJ databases">
        <title>Transcriptome assembly of Sipha flava.</title>
        <authorList>
            <person name="Scully E.D."/>
            <person name="Geib S.M."/>
            <person name="Palmer N.A."/>
            <person name="Koch K."/>
            <person name="Bradshaw J."/>
            <person name="Heng-Moss T."/>
            <person name="Sarath G."/>
        </authorList>
    </citation>
    <scope>NUCLEOTIDE SEQUENCE</scope>
</reference>